<dbReference type="InterPro" id="IPR012292">
    <property type="entry name" value="Globin/Proto"/>
</dbReference>
<dbReference type="GO" id="GO:0019825">
    <property type="term" value="F:oxygen binding"/>
    <property type="evidence" value="ECO:0007669"/>
    <property type="project" value="InterPro"/>
</dbReference>
<dbReference type="CDD" id="cd08916">
    <property type="entry name" value="TrHb3_P"/>
    <property type="match status" value="1"/>
</dbReference>
<evidence type="ECO:0000256" key="2">
    <source>
        <dbReference type="ARBA" id="ARBA00022617"/>
    </source>
</evidence>
<evidence type="ECO:0000313" key="7">
    <source>
        <dbReference type="Proteomes" id="UP000244450"/>
    </source>
</evidence>
<dbReference type="GO" id="GO:0020037">
    <property type="term" value="F:heme binding"/>
    <property type="evidence" value="ECO:0007669"/>
    <property type="project" value="InterPro"/>
</dbReference>
<feature type="binding site" description="distal binding residue" evidence="5">
    <location>
        <position position="41"/>
    </location>
    <ligand>
        <name>heme</name>
        <dbReference type="ChEBI" id="CHEBI:30413"/>
    </ligand>
    <ligandPart>
        <name>Fe</name>
        <dbReference type="ChEBI" id="CHEBI:18248"/>
    </ligandPart>
</feature>
<reference evidence="6 7" key="1">
    <citation type="submission" date="2018-04" db="EMBL/GenBank/DDBJ databases">
        <title>Chitinophaga fuyangensis sp. nov., isolated from soil in a chemical factory.</title>
        <authorList>
            <person name="Chen K."/>
        </authorList>
    </citation>
    <scope>NUCLEOTIDE SEQUENCE [LARGE SCALE GENOMIC DNA]</scope>
    <source>
        <strain evidence="6 7">LY-1</strain>
    </source>
</reference>
<dbReference type="Gene3D" id="1.10.490.10">
    <property type="entry name" value="Globins"/>
    <property type="match status" value="1"/>
</dbReference>
<evidence type="ECO:0000256" key="5">
    <source>
        <dbReference type="PIRSR" id="PIRSR601486-1"/>
    </source>
</evidence>
<keyword evidence="4 5" id="KW-0408">Iron</keyword>
<evidence type="ECO:0000256" key="4">
    <source>
        <dbReference type="ARBA" id="ARBA00023004"/>
    </source>
</evidence>
<dbReference type="AlphaFoldDB" id="A0A2T7BH18"/>
<dbReference type="RefSeq" id="WP_108687421.1">
    <property type="nucleotide sequence ID" value="NZ_QCYK01000002.1"/>
</dbReference>
<dbReference type="OrthoDB" id="25954at2"/>
<keyword evidence="1" id="KW-0813">Transport</keyword>
<dbReference type="GO" id="GO:0046872">
    <property type="term" value="F:metal ion binding"/>
    <property type="evidence" value="ECO:0007669"/>
    <property type="project" value="UniProtKB-KW"/>
</dbReference>
<gene>
    <name evidence="6" type="ORF">DCC81_14980</name>
</gene>
<protein>
    <submittedName>
        <fullName evidence="6">Sec-independent protein translocase TatC</fullName>
    </submittedName>
</protein>
<sequence length="121" mass="14014">MQDILTEEDITTLVHQFYGKVRKDALLGPVFEKVINGNWGHHLGIMCDFWSTLLLYSRRYPGDPMSKHMPMPLKKEHFDVWLTLFKSTVDEHFSGPTATDAKQRAQNIANLMKVMKQIPLQ</sequence>
<accession>A0A2T7BH18</accession>
<organism evidence="6 7">
    <name type="scientific">Chitinophaga parva</name>
    <dbReference type="NCBI Taxonomy" id="2169414"/>
    <lineage>
        <taxon>Bacteria</taxon>
        <taxon>Pseudomonadati</taxon>
        <taxon>Bacteroidota</taxon>
        <taxon>Chitinophagia</taxon>
        <taxon>Chitinophagales</taxon>
        <taxon>Chitinophagaceae</taxon>
        <taxon>Chitinophaga</taxon>
    </lineage>
</organism>
<name>A0A2T7BH18_9BACT</name>
<dbReference type="InterPro" id="IPR001486">
    <property type="entry name" value="Hemoglobin_trunc"/>
</dbReference>
<dbReference type="SUPFAM" id="SSF46458">
    <property type="entry name" value="Globin-like"/>
    <property type="match status" value="1"/>
</dbReference>
<dbReference type="Proteomes" id="UP000244450">
    <property type="component" value="Unassembled WGS sequence"/>
</dbReference>
<evidence type="ECO:0000256" key="1">
    <source>
        <dbReference type="ARBA" id="ARBA00022448"/>
    </source>
</evidence>
<dbReference type="Pfam" id="PF01152">
    <property type="entry name" value="Bac_globin"/>
    <property type="match status" value="1"/>
</dbReference>
<keyword evidence="3 5" id="KW-0479">Metal-binding</keyword>
<evidence type="ECO:0000256" key="3">
    <source>
        <dbReference type="ARBA" id="ARBA00022723"/>
    </source>
</evidence>
<dbReference type="InterPro" id="IPR009050">
    <property type="entry name" value="Globin-like_sf"/>
</dbReference>
<keyword evidence="7" id="KW-1185">Reference proteome</keyword>
<keyword evidence="2 5" id="KW-0349">Heme</keyword>
<evidence type="ECO:0000313" key="6">
    <source>
        <dbReference type="EMBL" id="PUZ25581.1"/>
    </source>
</evidence>
<proteinExistence type="predicted"/>
<dbReference type="EMBL" id="QCYK01000002">
    <property type="protein sequence ID" value="PUZ25581.1"/>
    <property type="molecule type" value="Genomic_DNA"/>
</dbReference>
<comment type="caution">
    <text evidence="6">The sequence shown here is derived from an EMBL/GenBank/DDBJ whole genome shotgun (WGS) entry which is preliminary data.</text>
</comment>